<evidence type="ECO:0000256" key="1">
    <source>
        <dbReference type="SAM" id="MobiDB-lite"/>
    </source>
</evidence>
<dbReference type="PANTHER" id="PTHR20923:SF1">
    <property type="entry name" value="G PATCH DOMAIN AND ANKYRIN REPEAT-CONTAINING PROTEIN 1"/>
    <property type="match status" value="1"/>
</dbReference>
<feature type="compositionally biased region" description="Gly residues" evidence="1">
    <location>
        <begin position="331"/>
        <end position="343"/>
    </location>
</feature>
<proteinExistence type="predicted"/>
<dbReference type="GO" id="GO:0003676">
    <property type="term" value="F:nucleic acid binding"/>
    <property type="evidence" value="ECO:0007669"/>
    <property type="project" value="InterPro"/>
</dbReference>
<dbReference type="PANTHER" id="PTHR20923">
    <property type="entry name" value="BAT4 PROTEIN-RELATED"/>
    <property type="match status" value="1"/>
</dbReference>
<dbReference type="Proteomes" id="UP000249723">
    <property type="component" value="Unassembled WGS sequence"/>
</dbReference>
<name>A0A2X0NKS1_9BASI</name>
<sequence length="425" mass="46008">MGSTSFTPPVASSSSSLASSNSLEDPLPSISSSSSSSSQLTSSSVAESSAPPTTTTPSNPNPNVIIPLRAFSPPKWIFSHPSTSTQSGDDDIRSHTVASSSTSFYDAHRSIRGEVGEHYRESFPAYAPRRPGIRFVKAKTPVLNGGEVGGEHSSSVVEGTQSGGEIAQVSKGSQARGLYETLVGINAPPRLVESPAKPVRKPSKNPPSRESKPVDLDLTSDQFDSDSDSVSDENEDIIILDPLTRLPEPNSLPTPLPRTKRTRPNAAPLHRAIHELLPSQPLGDPIAPQDQAQAQAQGIVPLVPPTYYAIPSTNIGWRILQRQGWKEGGSLGVVQQGEGGPEQGRGLKVPLKASDKFDRKGLGNKLKGDEEEGALKERKKEKEKERKRRDLVEVEKRGKGSREIALRQRQEMKDRKELLAYMNRD</sequence>
<dbReference type="PROSITE" id="PS50174">
    <property type="entry name" value="G_PATCH"/>
    <property type="match status" value="1"/>
</dbReference>
<protein>
    <submittedName>
        <fullName evidence="3">BZ3500_MvSof-1268-A1-R1_Chr10-1g02668 protein</fullName>
    </submittedName>
</protein>
<dbReference type="AlphaFoldDB" id="A0A2X0NKS1"/>
<evidence type="ECO:0000313" key="3">
    <source>
        <dbReference type="EMBL" id="SDA01440.1"/>
    </source>
</evidence>
<reference evidence="4" key="1">
    <citation type="submission" date="2016-10" db="EMBL/GenBank/DDBJ databases">
        <authorList>
            <person name="Jeantristanb JTB J.-T."/>
            <person name="Ricardo R."/>
        </authorList>
    </citation>
    <scope>NUCLEOTIDE SEQUENCE [LARGE SCALE GENOMIC DNA]</scope>
</reference>
<feature type="domain" description="G-patch" evidence="2">
    <location>
        <begin position="312"/>
        <end position="367"/>
    </location>
</feature>
<evidence type="ECO:0000313" key="4">
    <source>
        <dbReference type="Proteomes" id="UP000249723"/>
    </source>
</evidence>
<dbReference type="InterPro" id="IPR000467">
    <property type="entry name" value="G_patch_dom"/>
</dbReference>
<feature type="compositionally biased region" description="Low complexity" evidence="1">
    <location>
        <begin position="1"/>
        <end position="68"/>
    </location>
</feature>
<dbReference type="SMART" id="SM00443">
    <property type="entry name" value="G_patch"/>
    <property type="match status" value="1"/>
</dbReference>
<accession>A0A2X0NKS1</accession>
<feature type="region of interest" description="Disordered" evidence="1">
    <location>
        <begin position="331"/>
        <end position="425"/>
    </location>
</feature>
<feature type="compositionally biased region" description="Acidic residues" evidence="1">
    <location>
        <begin position="223"/>
        <end position="238"/>
    </location>
</feature>
<organism evidence="3 4">
    <name type="scientific">Microbotryum saponariae</name>
    <dbReference type="NCBI Taxonomy" id="289078"/>
    <lineage>
        <taxon>Eukaryota</taxon>
        <taxon>Fungi</taxon>
        <taxon>Dikarya</taxon>
        <taxon>Basidiomycota</taxon>
        <taxon>Pucciniomycotina</taxon>
        <taxon>Microbotryomycetes</taxon>
        <taxon>Microbotryales</taxon>
        <taxon>Microbotryaceae</taxon>
        <taxon>Microbotryum</taxon>
    </lineage>
</organism>
<feature type="region of interest" description="Disordered" evidence="1">
    <location>
        <begin position="145"/>
        <end position="264"/>
    </location>
</feature>
<dbReference type="STRING" id="289078.A0A2X0NKS1"/>
<dbReference type="EMBL" id="FMWP01000116">
    <property type="protein sequence ID" value="SDA01440.1"/>
    <property type="molecule type" value="Genomic_DNA"/>
</dbReference>
<gene>
    <name evidence="3" type="ORF">BZ3500_MVSOF-1268-A1-R1_CHR10-1G02668</name>
</gene>
<dbReference type="OrthoDB" id="2538319at2759"/>
<feature type="region of interest" description="Disordered" evidence="1">
    <location>
        <begin position="1"/>
        <end position="104"/>
    </location>
</feature>
<feature type="compositionally biased region" description="Basic and acidic residues" evidence="1">
    <location>
        <begin position="373"/>
        <end position="425"/>
    </location>
</feature>
<dbReference type="Pfam" id="PF01585">
    <property type="entry name" value="G-patch"/>
    <property type="match status" value="1"/>
</dbReference>
<evidence type="ECO:0000259" key="2">
    <source>
        <dbReference type="PROSITE" id="PS50174"/>
    </source>
</evidence>
<dbReference type="InterPro" id="IPR039146">
    <property type="entry name" value="GPANK1"/>
</dbReference>
<keyword evidence="4" id="KW-1185">Reference proteome</keyword>